<dbReference type="AlphaFoldDB" id="A0A9W4GF55"/>
<reference evidence="4" key="1">
    <citation type="submission" date="2020-10" db="EMBL/GenBank/DDBJ databases">
        <authorList>
            <person name="Muller C M."/>
        </authorList>
    </citation>
    <scope>NUCLEOTIDE SEQUENCE</scope>
    <source>
        <strain evidence="4">THUN-12</strain>
    </source>
</reference>
<evidence type="ECO:0000313" key="5">
    <source>
        <dbReference type="Proteomes" id="UP000683417"/>
    </source>
</evidence>
<accession>A0A9W4GF55</accession>
<dbReference type="PANTHER" id="PTHR46115">
    <property type="entry name" value="THIOREDOXIN-LIKE PROTEIN 1"/>
    <property type="match status" value="1"/>
</dbReference>
<feature type="domain" description="Thioredoxin" evidence="3">
    <location>
        <begin position="13"/>
        <end position="93"/>
    </location>
</feature>
<dbReference type="Proteomes" id="UP000683417">
    <property type="component" value="Unassembled WGS sequence"/>
</dbReference>
<sequence>MAIHTITSLDEYHKLAKSHDKIIIRFTEECNGPCKTIAPLYEKLSETHKDIFFLSVNVDKCKDVATEFKINSMPTYFAVKTRKIDKVLVGANFYGLTKLVASFK</sequence>
<comment type="caution">
    <text evidence="4">The sequence shown here is derived from an EMBL/GenBank/DDBJ whole genome shotgun (WGS) entry which is preliminary data.</text>
</comment>
<dbReference type="CDD" id="cd02947">
    <property type="entry name" value="TRX_family"/>
    <property type="match status" value="1"/>
</dbReference>
<evidence type="ECO:0000259" key="3">
    <source>
        <dbReference type="Pfam" id="PF00085"/>
    </source>
</evidence>
<dbReference type="EMBL" id="CAJHIT010000006">
    <property type="protein sequence ID" value="CAD6502491.1"/>
    <property type="molecule type" value="Genomic_DNA"/>
</dbReference>
<keyword evidence="2" id="KW-1015">Disulfide bond</keyword>
<dbReference type="Pfam" id="PF00085">
    <property type="entry name" value="Thioredoxin"/>
    <property type="match status" value="1"/>
</dbReference>
<evidence type="ECO:0000256" key="1">
    <source>
        <dbReference type="ARBA" id="ARBA00008987"/>
    </source>
</evidence>
<organism evidence="4 5">
    <name type="scientific">Blumeria graminis f. sp. triticale</name>
    <dbReference type="NCBI Taxonomy" id="1689686"/>
    <lineage>
        <taxon>Eukaryota</taxon>
        <taxon>Fungi</taxon>
        <taxon>Dikarya</taxon>
        <taxon>Ascomycota</taxon>
        <taxon>Pezizomycotina</taxon>
        <taxon>Leotiomycetes</taxon>
        <taxon>Erysiphales</taxon>
        <taxon>Erysiphaceae</taxon>
        <taxon>Blumeria</taxon>
    </lineage>
</organism>
<evidence type="ECO:0000256" key="2">
    <source>
        <dbReference type="ARBA" id="ARBA00023157"/>
    </source>
</evidence>
<dbReference type="InterPro" id="IPR013766">
    <property type="entry name" value="Thioredoxin_domain"/>
</dbReference>
<comment type="similarity">
    <text evidence="1">Belongs to the thioredoxin family.</text>
</comment>
<protein>
    <submittedName>
        <fullName evidence="4">BgTH12-05083</fullName>
    </submittedName>
</protein>
<name>A0A9W4GF55_BLUGR</name>
<proteinExistence type="inferred from homology"/>
<gene>
    <name evidence="4" type="ORF">BGTH12_LOCUS3849</name>
</gene>
<evidence type="ECO:0000313" key="4">
    <source>
        <dbReference type="EMBL" id="CAD6502491.1"/>
    </source>
</evidence>